<keyword evidence="3 7" id="KW-0732">Signal</keyword>
<keyword evidence="6" id="KW-0812">Transmembrane</keyword>
<evidence type="ECO:0000256" key="7">
    <source>
        <dbReference type="SAM" id="SignalP"/>
    </source>
</evidence>
<evidence type="ECO:0000256" key="1">
    <source>
        <dbReference type="ARBA" id="ARBA00004613"/>
    </source>
</evidence>
<proteinExistence type="predicted"/>
<evidence type="ECO:0000256" key="2">
    <source>
        <dbReference type="ARBA" id="ARBA00022525"/>
    </source>
</evidence>
<feature type="compositionally biased region" description="Low complexity" evidence="5">
    <location>
        <begin position="163"/>
        <end position="175"/>
    </location>
</feature>
<reference evidence="9 10" key="1">
    <citation type="submission" date="2024-01" db="EMBL/GenBank/DDBJ databases">
        <title>A draft genome for a cacao thread blight-causing isolate of Paramarasmius palmivorus.</title>
        <authorList>
            <person name="Baruah I.K."/>
            <person name="Bukari Y."/>
            <person name="Amoako-Attah I."/>
            <person name="Meinhardt L.W."/>
            <person name="Bailey B.A."/>
            <person name="Cohen S.P."/>
        </authorList>
    </citation>
    <scope>NUCLEOTIDE SEQUENCE [LARGE SCALE GENOMIC DNA]</scope>
    <source>
        <strain evidence="9 10">GH-12</strain>
    </source>
</reference>
<dbReference type="EMBL" id="JAYKXP010000073">
    <property type="protein sequence ID" value="KAK7030938.1"/>
    <property type="molecule type" value="Genomic_DNA"/>
</dbReference>
<evidence type="ECO:0000256" key="3">
    <source>
        <dbReference type="ARBA" id="ARBA00022729"/>
    </source>
</evidence>
<feature type="region of interest" description="Disordered" evidence="5">
    <location>
        <begin position="163"/>
        <end position="184"/>
    </location>
</feature>
<organism evidence="9 10">
    <name type="scientific">Paramarasmius palmivorus</name>
    <dbReference type="NCBI Taxonomy" id="297713"/>
    <lineage>
        <taxon>Eukaryota</taxon>
        <taxon>Fungi</taxon>
        <taxon>Dikarya</taxon>
        <taxon>Basidiomycota</taxon>
        <taxon>Agaricomycotina</taxon>
        <taxon>Agaricomycetes</taxon>
        <taxon>Agaricomycetidae</taxon>
        <taxon>Agaricales</taxon>
        <taxon>Marasmiineae</taxon>
        <taxon>Marasmiaceae</taxon>
        <taxon>Paramarasmius</taxon>
    </lineage>
</organism>
<gene>
    <name evidence="9" type="ORF">VNI00_013884</name>
</gene>
<evidence type="ECO:0000259" key="8">
    <source>
        <dbReference type="Pfam" id="PF05730"/>
    </source>
</evidence>
<evidence type="ECO:0000313" key="10">
    <source>
        <dbReference type="Proteomes" id="UP001383192"/>
    </source>
</evidence>
<dbReference type="Proteomes" id="UP001383192">
    <property type="component" value="Unassembled WGS sequence"/>
</dbReference>
<sequence>MSIISLQLRHLPLSFLFLLQFISFTWAQASQAPPPETITGSVTGTAIGTDSSAVASGSATSGGSLSASATSSAPTSSVSLPSLEPYSQCVSQSLQRAIFDAGCENIAPVDCYCHASNFTTQLISYISSGCPGELPQAENLAQQFCALATTSTSLSFSVTSISSSGSQTSGAPSASNTQPTTTNASDTNGAFSTLDFTASQGAFVSLMVTLLGVVAGAYIV</sequence>
<protein>
    <recommendedName>
        <fullName evidence="8">CFEM domain-containing protein</fullName>
    </recommendedName>
</protein>
<feature type="transmembrane region" description="Helical" evidence="6">
    <location>
        <begin position="201"/>
        <end position="219"/>
    </location>
</feature>
<keyword evidence="6" id="KW-1133">Transmembrane helix</keyword>
<feature type="domain" description="CFEM" evidence="8">
    <location>
        <begin position="88"/>
        <end position="146"/>
    </location>
</feature>
<comment type="caution">
    <text evidence="9">The sequence shown here is derived from an EMBL/GenBank/DDBJ whole genome shotgun (WGS) entry which is preliminary data.</text>
</comment>
<dbReference type="InterPro" id="IPR008427">
    <property type="entry name" value="Extracellular_membr_CFEM_dom"/>
</dbReference>
<accession>A0AAW0BW77</accession>
<dbReference type="AlphaFoldDB" id="A0AAW0BW77"/>
<dbReference type="Pfam" id="PF05730">
    <property type="entry name" value="CFEM"/>
    <property type="match status" value="1"/>
</dbReference>
<keyword evidence="2" id="KW-0964">Secreted</keyword>
<comment type="subcellular location">
    <subcellularLocation>
        <location evidence="1">Secreted</location>
    </subcellularLocation>
</comment>
<keyword evidence="4" id="KW-1015">Disulfide bond</keyword>
<evidence type="ECO:0000313" key="9">
    <source>
        <dbReference type="EMBL" id="KAK7030938.1"/>
    </source>
</evidence>
<evidence type="ECO:0000256" key="4">
    <source>
        <dbReference type="ARBA" id="ARBA00023157"/>
    </source>
</evidence>
<feature type="signal peptide" evidence="7">
    <location>
        <begin position="1"/>
        <end position="27"/>
    </location>
</feature>
<evidence type="ECO:0000256" key="6">
    <source>
        <dbReference type="SAM" id="Phobius"/>
    </source>
</evidence>
<name>A0AAW0BW77_9AGAR</name>
<evidence type="ECO:0000256" key="5">
    <source>
        <dbReference type="SAM" id="MobiDB-lite"/>
    </source>
</evidence>
<feature type="chain" id="PRO_5043508305" description="CFEM domain-containing protein" evidence="7">
    <location>
        <begin position="28"/>
        <end position="220"/>
    </location>
</feature>
<keyword evidence="10" id="KW-1185">Reference proteome</keyword>
<keyword evidence="6" id="KW-0472">Membrane</keyword>